<keyword evidence="2" id="KW-1185">Reference proteome</keyword>
<accession>A0ACA9Y5V1</accession>
<evidence type="ECO:0000313" key="2">
    <source>
        <dbReference type="Proteomes" id="UP001152531"/>
    </source>
</evidence>
<dbReference type="EMBL" id="CALSDN010000003">
    <property type="protein sequence ID" value="CAH6720152.1"/>
    <property type="molecule type" value="Genomic_DNA"/>
</dbReference>
<reference evidence="1" key="1">
    <citation type="submission" date="2022-06" db="EMBL/GenBank/DDBJ databases">
        <authorList>
            <person name="Legras J.-L."/>
            <person name="Devillers H."/>
            <person name="Grondin C."/>
        </authorList>
    </citation>
    <scope>NUCLEOTIDE SEQUENCE</scope>
    <source>
        <strain evidence="1">CLIB 1444</strain>
    </source>
</reference>
<gene>
    <name evidence="1" type="ORF">CLIB1444_03S05578</name>
</gene>
<evidence type="ECO:0000313" key="1">
    <source>
        <dbReference type="EMBL" id="CAH6720152.1"/>
    </source>
</evidence>
<sequence>MFSFVLFCLLIQLSQALEFRIISFNIRGNATKEQLYPHEQYWADRKGDQIKALATLTNDLPSVLGLQEVHKNQLDDLVNGLSAETKTQWKSFGVASYDGKESGEIDAVLFKDSEWELINGTTKWLSETPDVPSKSWGTLYGRTVSIVELKNRNSGNHINFFTTHFDDRSEEARQHSSELINTWANNMNNEYPTFVAGDLNSQSADKGYQTLSQSMYDIRQTAREKISGLMTYSGFEPNDVQTVIDFVWSLKTNNVDLKSYDIADNWGSQGDRYSDHRAVLTKIII</sequence>
<proteinExistence type="predicted"/>
<organism evidence="1 2">
    <name type="scientific">[Candida] jaroonii</name>
    <dbReference type="NCBI Taxonomy" id="467808"/>
    <lineage>
        <taxon>Eukaryota</taxon>
        <taxon>Fungi</taxon>
        <taxon>Dikarya</taxon>
        <taxon>Ascomycota</taxon>
        <taxon>Saccharomycotina</taxon>
        <taxon>Pichiomycetes</taxon>
        <taxon>Debaryomycetaceae</taxon>
        <taxon>Yamadazyma</taxon>
    </lineage>
</organism>
<dbReference type="Proteomes" id="UP001152531">
    <property type="component" value="Unassembled WGS sequence"/>
</dbReference>
<name>A0ACA9Y5V1_9ASCO</name>
<comment type="caution">
    <text evidence="1">The sequence shown here is derived from an EMBL/GenBank/DDBJ whole genome shotgun (WGS) entry which is preliminary data.</text>
</comment>
<protein>
    <submittedName>
        <fullName evidence="1">Uncharacterized protein</fullName>
    </submittedName>
</protein>